<reference evidence="3" key="1">
    <citation type="submission" date="2022-07" db="EMBL/GenBank/DDBJ databases">
        <title>Phylogenomic reconstructions and comparative analyses of Kickxellomycotina fungi.</title>
        <authorList>
            <person name="Reynolds N.K."/>
            <person name="Stajich J.E."/>
            <person name="Barry K."/>
            <person name="Grigoriev I.V."/>
            <person name="Crous P."/>
            <person name="Smith M.E."/>
        </authorList>
    </citation>
    <scope>NUCLEOTIDE SEQUENCE</scope>
    <source>
        <strain evidence="3">CBS 109367</strain>
    </source>
</reference>
<protein>
    <recommendedName>
        <fullName evidence="5">Phytanoyl-CoA dioxygenase family protein</fullName>
    </recommendedName>
</protein>
<dbReference type="InterPro" id="IPR008775">
    <property type="entry name" value="Phytyl_CoA_dOase-like"/>
</dbReference>
<dbReference type="PANTHER" id="PTHR20883">
    <property type="entry name" value="PHYTANOYL-COA DIOXYGENASE DOMAIN CONTAINING 1"/>
    <property type="match status" value="1"/>
</dbReference>
<evidence type="ECO:0000256" key="2">
    <source>
        <dbReference type="ARBA" id="ARBA00005830"/>
    </source>
</evidence>
<evidence type="ECO:0000313" key="4">
    <source>
        <dbReference type="Proteomes" id="UP001151516"/>
    </source>
</evidence>
<dbReference type="OrthoDB" id="445007at2759"/>
<dbReference type="Proteomes" id="UP001151516">
    <property type="component" value="Unassembled WGS sequence"/>
</dbReference>
<evidence type="ECO:0008006" key="5">
    <source>
        <dbReference type="Google" id="ProtNLM"/>
    </source>
</evidence>
<dbReference type="Gene3D" id="2.60.120.620">
    <property type="entry name" value="q2cbj1_9rhob like domain"/>
    <property type="match status" value="1"/>
</dbReference>
<evidence type="ECO:0000313" key="3">
    <source>
        <dbReference type="EMBL" id="KAJ2689752.1"/>
    </source>
</evidence>
<dbReference type="EMBL" id="JANBTX010000020">
    <property type="protein sequence ID" value="KAJ2689752.1"/>
    <property type="molecule type" value="Genomic_DNA"/>
</dbReference>
<dbReference type="AlphaFoldDB" id="A0A9W8L6P4"/>
<proteinExistence type="inferred from homology"/>
<evidence type="ECO:0000256" key="1">
    <source>
        <dbReference type="ARBA" id="ARBA00001962"/>
    </source>
</evidence>
<comment type="caution">
    <text evidence="3">The sequence shown here is derived from an EMBL/GenBank/DDBJ whole genome shotgun (WGS) entry which is preliminary data.</text>
</comment>
<dbReference type="Pfam" id="PF05721">
    <property type="entry name" value="PhyH"/>
    <property type="match status" value="1"/>
</dbReference>
<name>A0A9W8L6P4_9FUNG</name>
<dbReference type="SUPFAM" id="SSF51197">
    <property type="entry name" value="Clavaminate synthase-like"/>
    <property type="match status" value="1"/>
</dbReference>
<keyword evidence="4" id="KW-1185">Reference proteome</keyword>
<accession>A0A9W8L6P4</accession>
<organism evidence="3 4">
    <name type="scientific">Coemansia spiralis</name>
    <dbReference type="NCBI Taxonomy" id="417178"/>
    <lineage>
        <taxon>Eukaryota</taxon>
        <taxon>Fungi</taxon>
        <taxon>Fungi incertae sedis</taxon>
        <taxon>Zoopagomycota</taxon>
        <taxon>Kickxellomycotina</taxon>
        <taxon>Kickxellomycetes</taxon>
        <taxon>Kickxellales</taxon>
        <taxon>Kickxellaceae</taxon>
        <taxon>Coemansia</taxon>
    </lineage>
</organism>
<comment type="cofactor">
    <cofactor evidence="1">
        <name>Fe cation</name>
        <dbReference type="ChEBI" id="CHEBI:24875"/>
    </cofactor>
</comment>
<dbReference type="PANTHER" id="PTHR20883:SF46">
    <property type="entry name" value="PHYTANOYL-COA HYDROXYLASE"/>
    <property type="match status" value="1"/>
</dbReference>
<gene>
    <name evidence="3" type="ORF">IWW39_001218</name>
</gene>
<sequence length="256" mass="28783">MLSLDQIQFYRTHGYLIVEEFLTEEEVQLYADDAQQLTNYCYEQGDIVSDWGCVIEPLGCGYHDDDQVTQQAKSDRPSYLSLRAQSAPRALPLCTLDKFGLFAQQLLDQDQPTYLLNEQYIVKPPHSDSAQFAWHQDVLYFSESQRQHSIVSVWTPLTSVSESNGTVLVEPFPDPEYPGVYRGAPDEKGLFAARMEAGSAMFMDGRLKHCSSGNHGASFRVVYMPQFSVGRIKREGDILAALAIPLEEPTWVASAD</sequence>
<comment type="similarity">
    <text evidence="2">Belongs to the PhyH family.</text>
</comment>